<protein>
    <submittedName>
        <fullName evidence="1">Uncharacterized protein</fullName>
    </submittedName>
</protein>
<sequence length="135" mass="13778">MSSGTNTIIGFSMSGSVIPPMPENGLLTNLNISSDSDSELLCINQAVLVFDQAGSTFSIPSVGCIDFPIPGCTDNDACNYNADANVDDGNCLYTDACGICGGGNADQDCAGVCFGDSWESDCGCVDADNSGDDCD</sequence>
<reference evidence="1" key="1">
    <citation type="submission" date="2018-05" db="EMBL/GenBank/DDBJ databases">
        <authorList>
            <person name="Lanie J.A."/>
            <person name="Ng W.-L."/>
            <person name="Kazmierczak K.M."/>
            <person name="Andrzejewski T.M."/>
            <person name="Davidsen T.M."/>
            <person name="Wayne K.J."/>
            <person name="Tettelin H."/>
            <person name="Glass J.I."/>
            <person name="Rusch D."/>
            <person name="Podicherti R."/>
            <person name="Tsui H.-C.T."/>
            <person name="Winkler M.E."/>
        </authorList>
    </citation>
    <scope>NUCLEOTIDE SEQUENCE</scope>
</reference>
<dbReference type="AlphaFoldDB" id="A0A382UJ47"/>
<accession>A0A382UJ47</accession>
<feature type="non-terminal residue" evidence="1">
    <location>
        <position position="135"/>
    </location>
</feature>
<feature type="non-terminal residue" evidence="1">
    <location>
        <position position="1"/>
    </location>
</feature>
<organism evidence="1">
    <name type="scientific">marine metagenome</name>
    <dbReference type="NCBI Taxonomy" id="408172"/>
    <lineage>
        <taxon>unclassified sequences</taxon>
        <taxon>metagenomes</taxon>
        <taxon>ecological metagenomes</taxon>
    </lineage>
</organism>
<name>A0A382UJ47_9ZZZZ</name>
<dbReference type="EMBL" id="UINC01144652">
    <property type="protein sequence ID" value="SVD34299.1"/>
    <property type="molecule type" value="Genomic_DNA"/>
</dbReference>
<proteinExistence type="predicted"/>
<gene>
    <name evidence="1" type="ORF">METZ01_LOCUS387153</name>
</gene>
<evidence type="ECO:0000313" key="1">
    <source>
        <dbReference type="EMBL" id="SVD34299.1"/>
    </source>
</evidence>